<comment type="caution">
    <text evidence="2">The sequence shown here is derived from an EMBL/GenBank/DDBJ whole genome shotgun (WGS) entry which is preliminary data.</text>
</comment>
<dbReference type="EMBL" id="SSOB01000011">
    <property type="protein sequence ID" value="THF80342.1"/>
    <property type="molecule type" value="Genomic_DNA"/>
</dbReference>
<dbReference type="CDD" id="cd00229">
    <property type="entry name" value="SGNH_hydrolase"/>
    <property type="match status" value="1"/>
</dbReference>
<feature type="domain" description="SGNH hydrolase-type esterase" evidence="1">
    <location>
        <begin position="11"/>
        <end position="192"/>
    </location>
</feature>
<dbReference type="InterPro" id="IPR036514">
    <property type="entry name" value="SGNH_hydro_sf"/>
</dbReference>
<accession>A0A4S4C091</accession>
<keyword evidence="2" id="KW-0378">Hydrolase</keyword>
<dbReference type="Gene3D" id="3.40.50.1110">
    <property type="entry name" value="SGNH hydrolase"/>
    <property type="match status" value="1"/>
</dbReference>
<reference evidence="2 3" key="1">
    <citation type="submission" date="2019-04" db="EMBL/GenBank/DDBJ databases">
        <title>Cohnella sp. nov. isolated from preserved vegetables.</title>
        <authorList>
            <person name="Lin S.-Y."/>
            <person name="Hung M.-H."/>
            <person name="Young C.-C."/>
        </authorList>
    </citation>
    <scope>NUCLEOTIDE SEQUENCE [LARGE SCALE GENOMIC DNA]</scope>
    <source>
        <strain evidence="2 3">CC-MHH1044</strain>
    </source>
</reference>
<evidence type="ECO:0000313" key="3">
    <source>
        <dbReference type="Proteomes" id="UP000310636"/>
    </source>
</evidence>
<proteinExistence type="predicted"/>
<sequence length="216" mass="23957">MSIERNKRLLVLGDSIAFHYTPYLRRLLAGEYDVHTKEGDRDAAANLDRPAGANGGDSGRVLEYVRERAVLGDLAYDGLLLNCGLHDIKRDPRTGARLVELDSYKSNLAAIFAVLERTGIGQVVWIQSTPVPDERHNAGVSEFKRYDRDLLRFNEAAEATAGRYGIPVLDLYAFSRALGEHVYCDHVHFTEEARCLQAAYIAGFVKGLSCEARAAD</sequence>
<gene>
    <name evidence="2" type="ORF">E6C55_10690</name>
</gene>
<dbReference type="AlphaFoldDB" id="A0A4S4C091"/>
<dbReference type="Pfam" id="PF13472">
    <property type="entry name" value="Lipase_GDSL_2"/>
    <property type="match status" value="1"/>
</dbReference>
<protein>
    <submittedName>
        <fullName evidence="2">SGNH/GDSL hydrolase family protein</fullName>
    </submittedName>
</protein>
<dbReference type="GO" id="GO:0016787">
    <property type="term" value="F:hydrolase activity"/>
    <property type="evidence" value="ECO:0007669"/>
    <property type="project" value="UniProtKB-KW"/>
</dbReference>
<organism evidence="2 3">
    <name type="scientific">Cohnella fermenti</name>
    <dbReference type="NCBI Taxonomy" id="2565925"/>
    <lineage>
        <taxon>Bacteria</taxon>
        <taxon>Bacillati</taxon>
        <taxon>Bacillota</taxon>
        <taxon>Bacilli</taxon>
        <taxon>Bacillales</taxon>
        <taxon>Paenibacillaceae</taxon>
        <taxon>Cohnella</taxon>
    </lineage>
</organism>
<dbReference type="Proteomes" id="UP000310636">
    <property type="component" value="Unassembled WGS sequence"/>
</dbReference>
<evidence type="ECO:0000259" key="1">
    <source>
        <dbReference type="Pfam" id="PF13472"/>
    </source>
</evidence>
<dbReference type="OrthoDB" id="1953620at2"/>
<name>A0A4S4C091_9BACL</name>
<evidence type="ECO:0000313" key="2">
    <source>
        <dbReference type="EMBL" id="THF80342.1"/>
    </source>
</evidence>
<keyword evidence="3" id="KW-1185">Reference proteome</keyword>
<dbReference type="SUPFAM" id="SSF52266">
    <property type="entry name" value="SGNH hydrolase"/>
    <property type="match status" value="1"/>
</dbReference>
<dbReference type="InterPro" id="IPR013830">
    <property type="entry name" value="SGNH_hydro"/>
</dbReference>